<dbReference type="VEuPathDB" id="FungiDB:H310_04733"/>
<dbReference type="Gene3D" id="3.30.559.30">
    <property type="entry name" value="Nonribosomal peptide synthetase, condensation domain"/>
    <property type="match status" value="7"/>
</dbReference>
<dbReference type="PANTHER" id="PTHR45527:SF1">
    <property type="entry name" value="FATTY ACID SYNTHASE"/>
    <property type="match status" value="1"/>
</dbReference>
<dbReference type="Gene3D" id="1.10.1200.10">
    <property type="entry name" value="ACP-like"/>
    <property type="match status" value="4"/>
</dbReference>
<evidence type="ECO:0000313" key="5">
    <source>
        <dbReference type="EMBL" id="RHY32976.1"/>
    </source>
</evidence>
<dbReference type="InterPro" id="IPR025110">
    <property type="entry name" value="AMP-bd_C"/>
</dbReference>
<dbReference type="EMBL" id="QUSY01000101">
    <property type="protein sequence ID" value="RHY32976.1"/>
    <property type="molecule type" value="Genomic_DNA"/>
</dbReference>
<dbReference type="InterPro" id="IPR020806">
    <property type="entry name" value="PKS_PP-bd"/>
</dbReference>
<dbReference type="Pfam" id="PF13193">
    <property type="entry name" value="AMP-binding_C"/>
    <property type="match status" value="1"/>
</dbReference>
<dbReference type="InterPro" id="IPR023213">
    <property type="entry name" value="CAT-like_dom_sf"/>
</dbReference>
<dbReference type="PROSITE" id="PS00455">
    <property type="entry name" value="AMP_BINDING"/>
    <property type="match status" value="4"/>
</dbReference>
<organism evidence="5 6">
    <name type="scientific">Aphanomyces invadans</name>
    <dbReference type="NCBI Taxonomy" id="157072"/>
    <lineage>
        <taxon>Eukaryota</taxon>
        <taxon>Sar</taxon>
        <taxon>Stramenopiles</taxon>
        <taxon>Oomycota</taxon>
        <taxon>Saprolegniomycetes</taxon>
        <taxon>Saprolegniales</taxon>
        <taxon>Verrucalvaceae</taxon>
        <taxon>Aphanomyces</taxon>
    </lineage>
</organism>
<dbReference type="Pfam" id="PF00501">
    <property type="entry name" value="AMP-binding"/>
    <property type="match status" value="4"/>
</dbReference>
<dbReference type="Pfam" id="PF00668">
    <property type="entry name" value="Condensation"/>
    <property type="match status" value="6"/>
</dbReference>
<accession>A0A418B4H0</accession>
<evidence type="ECO:0000256" key="2">
    <source>
        <dbReference type="ARBA" id="ARBA00022553"/>
    </source>
</evidence>
<evidence type="ECO:0000256" key="1">
    <source>
        <dbReference type="ARBA" id="ARBA00022450"/>
    </source>
</evidence>
<sequence>MRYDVLRSTFITDPTTHDALLRLQRDHCSNLCLQQETDTLHDSDRVFHVGDDFFSRLTLVAVEPALSNYALLTIHCALCDHASLHAMLADFKDILSLGPTSQAHPRVERVVGAVATVHADSARTQTFWSQDLANVEPSKSLLTPIVALAPHSNRDMTSRVIVVCALAKHFLTHAADSLGTTVDVLTKAAWAATIRKGVVPCRVQFSDCQSVTSFLSQVHDHDRAIVEHGYVSALQVARYSGHEDVDLVDTLFEFLHGDAPKSMAHEIVATANMGSSLHVTIVPDEVALTIVCTFDSTRWPLAQVEALVTELDFTLTHLNALIDQGGNVEQLWTLSPAQTAVIANASTSGQQPLPWELLHHAFESHASHRPDASAIEFEGATMSYGDLNARADSVASKLTDMGVCVGSRVAVVIERCLEFPLGLLSIAKAGGVFMALDATFPTNRLDFILRDASVVAIVTTEAYRSRVDELQLTLPTLYIDANEPISNAYVGFSPALHQIACADDEAYVVYTSGSTGKPKGVPVFHKSAVNTVAFGCDAPKLKEGVRVCQYMAIGFDMCQWEVWASLSHGATLVMRSNDGFDILKTVDVLATIPTGLALLGDPAQYPQFKCVYTGGEALPTYLKDLWCDNVALVNAYGPTEGAMITHVETMSRDKVVTLGKPLANVTSYVLDDNQRPVPVGVVGELYLGGVCVSPCYINLPHQTQERFLTDPFTGGRMFRTGDFVRLLPTGNMDILGRRDNQVKLNGYRIELDEIAEAMMQHPDVSTAAVIVKDKVHLVGYYFPPTVDLKALQQTVTDQLPAYMVPSIWVGLSVMPQNANGKTDKKALEAMEIVLNVEALETAEQQRMAEVWADVLGTNLSDIGRTTSFYALGGDSISAIRLAAKAKSAGFGLTSRVIMKNPIFENMVRLATACAPSDAIDNAYKGEVSGTVTLTPIQHFNFSHEWVNPHFWTQSITLKPRRVLSMDELVRAASQLETHHDMLRARFELSPTGVWSQFIPLRTVPERPNVEFVDLENEEDLDAAVMVKEKSLNLFTGPVYAVTVFQTPSNSQFLHITIHHTLVDLVSYRILLDDLQALLCNKPLGPKSMPFKVWAEHLASQALEWNPSNWSDYLYEDACPPEHGIVGKVQSTGILPEAIANKLDAANAVYGTNVQDLALAALTCAYGELRQGDSIEGYALPLMLEGHGREPWSTDLDVSTTVGWFTSVYPIVLFATSNLANLVRQVKQKLRAVPDGGISYGALKYMVPVTESTQTIVSHRHHNMTFNYAGRFQELNSDNSLFEAQHGVKDVLGPDEHHFSGENLFLHHVDGNLVLDVNVADWLFTVVDVQKLTKLWATWMEKIIDHCLEPSTLGGRTLSDVPLLASSAVLDNAELECLETLHLRPVDVEDMYPATPLQSGLILAMIRDPTDYVLHNIFDIRGDLDLATFRAAWKKLTHLEPVLRTAFVSTIGGIVQVVTKGDLSDWTTWHQTWQLDDLDAATKAFLAKDRDRGFSLQDKSFNRFTVVPVSGICVVGVLVNTIPIVTNVCVDQAVGDLVRSMHASSLDLIPHSHSSLQDIKKWSGVQNELFDSIMMYGSYPEADSNDGGKFSLDFQVADEYVDTNLGLVVYPTGDRFRVELCMNVHQVDERMLDLIDQRFLAIVAKVASPSWTVQPMQSLDVLEANEDALVMTAIKGREIPLPFSLLHNGFEAQAARRPQATALEFLKDSLTYAELNSQASQVASQLTEVGVRVGTRVAVIMERCLEFPIGLLGVLKAGGTMMPMDASFPAGRLSYMMADAGAIAVVTTEAHRARIDEMNLTTPVIFINAAELALHTDEGFCPAANQVATGDDEAYVVYTSGSTGKPKGVPVFHKSAVNTVSFGRDEAKMEEGVRVVQFMAVGFDVCQWEIWTTLSSGATLVLRSEEALDTLKDVNVLATIPTGLSLMGDPSEYPNLTFVQVGGEALPTSLKDLWSDRVRLVNAYGPTECCMLSHVKRMSIGDDVTIGAPLANVTSYVLDEHQRLVPVGVVGELYLGGVCVSPCYINLPEQTSERFVDDPFTGERMFRTGDYARLLPSGNFEILGRKDSQVKLKGYRVELDEVAEAIMQHPNVIAAAALVKDKTHLVGYFSPADVDTAELHRIVSDQLPVYMVPSLWVGLNDMPQNVNGKIDKRALELMDIEVTLESLESKTEELLSSVWSDVLSVELSKIGRNTSFFELGGDSITAIRLVSKARDIGLGLSSTNVMKYPTLWEMASFAKMVKNVSSSDVSVFGKVPLTPIQHLNFEHPWINVHYWNMSFTLQPRDATNSSDVERALKQLLAHHDVLRTRFAFSPTSGWSQEILDPAALTPAPVVVHAITSFDELEEAICAVEKTLHLITGPVFLLSMFETADRTQFLHFTLHHTIVDLVSIRILIDDLQKALLNEPLGPKTTSMKEWSDRLTEAAPSFDPTAWLGYMGDDVPHSTRTRYTSSFDSNDSDNVSRSEKIVSASTSVGAALSSRLDQANATYMTNIQELALAALTGAFAELRGDGTCNFHIMLESHGRDGWNSDLDVSSTVGWFTCEYPAVFSPSWNLADLVRQVKEKLRGVPDNGLSYGAIKYLAPETETNRLIKTHRRHNFSFNYLGKFQEVSSGTGMFSMVDGLRVPQREESEINYSPGSLTLYHMGSELMLGGSVEDWMLSNAELDEFFGLWVKWMERIVEHCLDPSTIGGRTLSDVPLLVDADVLHCVESEMMETLHLRPLDVDDIYPITGLQGGFLLEMIQDPSEYVLQMVFDIRGNFDMASLQTCWHKLALEVPILRTVFVSTPYGMYQAVTKEDLSEWTMLEAVWSIDELETNTKALMQQDRSRDGRTRVLWTQHHAVADGWSLPLVMDRFLATCYGEPLRKPLTPFKHYIEWLSTQSEDASCAFWKQTLKHVELAEQLTFPCSHIEASTAPKYRSIVRVVEGLGLTHVTRSLGATPSSVFRAAWAIVLQEYTRSEYVVFGSVVSGREVELDGIAQMAGVSINTIPILAYMPSTETIVQSIKQMHEYAANSIPHSHCCLVDINKWIGHASGKQLFDTIMVYENYPASENSENPDRPFSIEFQDAEEYANALLTCVVGAHGDGYMVKLISKSADVDAAIIDILMDRLIYVVEQISDMRQQDCLVSSLDRFTSHEAKIIQASNFGPRIDVQHTLLHHGFEAMANRQPTSQAIEFNTSRLTYSELNSQANTVARQLTQLGVCTGTRVAVIMERCLEFPIGLVAVLKAGGTMMPMDATFPPGRLSYMVYNSNAIAVVSTESCRHRIEEMDLGMPVLYIDSTDLAMNPAEFLPAENQIASVDDEAYVLYTSGSTGKPKGVPVLHKSAVNTISSCSSYADLKEGVRVSQFMAMGFDGCQLEIWTTLSNGAILVLRSNEVDILTNVNVMVMTPTGLALMGDPSQYPHLKVIHVGGEAIPTTLKNLWCNHVRLVNIYGPTECCIVSHFETLTRDEGVTVGRPLPNVSSYIMDENARLVPVGVVGELYLGGVCVSPSYIGLPEQTAEHFLDDPFTGGRMFRTGDYARVLPNGKFDVVGRKDSQVKLKGYRIELDEVAEAMMQHPDVVVAAALVKDKTHLVGYFSPASVDLVDLKSTVSKHLPVYMIPSVWVGLDEMPQNSNGKVNMLALKSLDIVCEVEPLETEEEKALAQVWANVLDVDVATIGRQTSFFAIGGDSITSIKVASACTKLGWSVTVRQILTESVLSRVAATATTGNTKSYPRVVVPQAVRVEVDDSWKHLLNLDAYVVYPVTPLQRSMVYSTLNDPSAYVIQVPLPVDPNVSSAALGNAFVKLVERCEILRTTFLTTTSGIVQVIRSDVSDMVPIAVVGDLDDIMARDLARGFSIGDKYFVRFTIVSNATNQHALMTIHHALYDGWSLPMIVADWMALQTILEASCAATSPLPYTLLQHAFESRAVSHPDVPAIEFSNEVFTYSELNFKANAVAKQLTNMNVHVGSRVAVIMERCLEFTIGLLSVLKAGGTMMPLDATFPANRLAFVLLDANASAVVTTRAHASRIEEMQLNIPVLFIQSDDLSECEFEPKDNQLATENDEVYVVYTSGSTGTPKGVPVLHKGAVNAVIQRNSMVPVEQGQRVLQFMSVGFDVCQWEIWMALSHGATLVLRGDDPYATLSTIDTWMCTVTALLQSGDPSNYPNLKCIATGGESMPSSLKDLWSPRVRLLNCYGPSECSITTHYEVLSVDTPISIGKPIDNVTSYVLDDQQRLVPIGVVGELYLGGICISNGYINLPDQTAERFLLDPFSVGSDQRLFRTGDSARMLPNGNIQILGRLDTQVKVKGYRVELDEVAEAMMQHPDVVTAAAILKDKTNLVGYYAPKQVDPVELHQVVAAQLPSYMVPDMWVGLDSLPQSVNGKIDRRALQALDVDVTIEPLETAEEIQLAQVWSDVLGVPFADIGRTSSFFALGGDSISVVKVVGACRELGIVLSVGQVVKEALLWRVAAAATLESVVDVPVVSVDRSIIAAIVAEWSEKLNFSGTDVVVYPVTHLQAEFLKISHSMPYTFAMQSTFKLPSDMACEDVCRAFRTVVDRNELLRTTFVEHKSKYYQLIRPDTSDIDIHVDSSSTSLDEFLARDLKRGFQVGEKHFVRLAIVIVNGSCHAVLTIHHALYDAWSFGMTTSDFRSALANEALPSRPSFRSAIDYIEADADTAAAFWRRYLATAPFPNDAPFVLDLVDSVTTATLELPCSRPLQVSRDDLNAVAKVVDVPVYIILRYAWALTWKQFTGRDTIVFAQTMANRSLPVKNVDRYAQVNLYL</sequence>
<dbReference type="InterPro" id="IPR036736">
    <property type="entry name" value="ACP-like_sf"/>
</dbReference>
<dbReference type="NCBIfam" id="TIGR01733">
    <property type="entry name" value="AA-adenyl-dom"/>
    <property type="match status" value="4"/>
</dbReference>
<dbReference type="GO" id="GO:0031177">
    <property type="term" value="F:phosphopantetheine binding"/>
    <property type="evidence" value="ECO:0007669"/>
    <property type="project" value="InterPro"/>
</dbReference>
<dbReference type="GO" id="GO:0016874">
    <property type="term" value="F:ligase activity"/>
    <property type="evidence" value="ECO:0007669"/>
    <property type="project" value="UniProtKB-KW"/>
</dbReference>
<feature type="domain" description="Carrier" evidence="4">
    <location>
        <begin position="2165"/>
        <end position="2241"/>
    </location>
</feature>
<dbReference type="PROSITE" id="PS50075">
    <property type="entry name" value="CARRIER"/>
    <property type="match status" value="4"/>
</dbReference>
<dbReference type="SMART" id="SM00823">
    <property type="entry name" value="PKS_PP"/>
    <property type="match status" value="3"/>
</dbReference>
<protein>
    <recommendedName>
        <fullName evidence="4">Carrier domain-containing protein</fullName>
    </recommendedName>
</protein>
<name>A0A418B4H0_9STRA</name>
<comment type="caution">
    <text evidence="5">The sequence shown here is derived from an EMBL/GenBank/DDBJ whole genome shotgun (WGS) entry which is preliminary data.</text>
</comment>
<dbReference type="SUPFAM" id="SSF52777">
    <property type="entry name" value="CoA-dependent acyltransferases"/>
    <property type="match status" value="12"/>
</dbReference>
<dbReference type="InterPro" id="IPR009081">
    <property type="entry name" value="PP-bd_ACP"/>
</dbReference>
<dbReference type="InterPro" id="IPR042099">
    <property type="entry name" value="ANL_N_sf"/>
</dbReference>
<dbReference type="FunFam" id="3.40.50.980:FF:000001">
    <property type="entry name" value="Non-ribosomal peptide synthetase"/>
    <property type="match status" value="3"/>
</dbReference>
<dbReference type="Gene3D" id="3.30.559.10">
    <property type="entry name" value="Chloramphenicol acetyltransferase-like domain"/>
    <property type="match status" value="7"/>
</dbReference>
<dbReference type="GO" id="GO:0044550">
    <property type="term" value="P:secondary metabolite biosynthetic process"/>
    <property type="evidence" value="ECO:0007669"/>
    <property type="project" value="TreeGrafter"/>
</dbReference>
<keyword evidence="2" id="KW-0597">Phosphoprotein</keyword>
<dbReference type="InterPro" id="IPR000873">
    <property type="entry name" value="AMP-dep_synth/lig_dom"/>
</dbReference>
<dbReference type="GO" id="GO:0043041">
    <property type="term" value="P:amino acid activation for nonribosomal peptide biosynthetic process"/>
    <property type="evidence" value="ECO:0007669"/>
    <property type="project" value="TreeGrafter"/>
</dbReference>
<feature type="domain" description="Carrier" evidence="4">
    <location>
        <begin position="838"/>
        <end position="914"/>
    </location>
</feature>
<dbReference type="InterPro" id="IPR020845">
    <property type="entry name" value="AMP-binding_CS"/>
</dbReference>
<dbReference type="NCBIfam" id="NF003417">
    <property type="entry name" value="PRK04813.1"/>
    <property type="match status" value="4"/>
</dbReference>
<dbReference type="SUPFAM" id="SSF47336">
    <property type="entry name" value="ACP-like"/>
    <property type="match status" value="4"/>
</dbReference>
<dbReference type="Proteomes" id="UP000285060">
    <property type="component" value="Unassembled WGS sequence"/>
</dbReference>
<dbReference type="Pfam" id="PF00550">
    <property type="entry name" value="PP-binding"/>
    <property type="match status" value="4"/>
</dbReference>
<dbReference type="CDD" id="cd05930">
    <property type="entry name" value="A_NRPS"/>
    <property type="match status" value="4"/>
</dbReference>
<dbReference type="Gene3D" id="3.30.300.30">
    <property type="match status" value="4"/>
</dbReference>
<dbReference type="SUPFAM" id="SSF56801">
    <property type="entry name" value="Acetyl-CoA synthetase-like"/>
    <property type="match status" value="4"/>
</dbReference>
<feature type="domain" description="Carrier" evidence="4">
    <location>
        <begin position="4382"/>
        <end position="4467"/>
    </location>
</feature>
<feature type="domain" description="Carrier" evidence="4">
    <location>
        <begin position="3635"/>
        <end position="3711"/>
    </location>
</feature>
<dbReference type="Gene3D" id="3.40.50.12780">
    <property type="entry name" value="N-terminal domain of ligase-like"/>
    <property type="match status" value="4"/>
</dbReference>
<dbReference type="InterPro" id="IPR001242">
    <property type="entry name" value="Condensation_dom"/>
</dbReference>
<proteinExistence type="predicted"/>
<evidence type="ECO:0000259" key="4">
    <source>
        <dbReference type="PROSITE" id="PS50075"/>
    </source>
</evidence>
<dbReference type="InterPro" id="IPR045851">
    <property type="entry name" value="AMP-bd_C_sf"/>
</dbReference>
<evidence type="ECO:0000256" key="3">
    <source>
        <dbReference type="ARBA" id="ARBA00022598"/>
    </source>
</evidence>
<dbReference type="PANTHER" id="PTHR45527">
    <property type="entry name" value="NONRIBOSOMAL PEPTIDE SYNTHETASE"/>
    <property type="match status" value="1"/>
</dbReference>
<keyword evidence="1" id="KW-0596">Phosphopantetheine</keyword>
<evidence type="ECO:0000313" key="6">
    <source>
        <dbReference type="Proteomes" id="UP000285060"/>
    </source>
</evidence>
<gene>
    <name evidence="5" type="ORF">DYB32_002012</name>
</gene>
<dbReference type="SMART" id="SM01294">
    <property type="entry name" value="PKS_PP_betabranch"/>
    <property type="match status" value="1"/>
</dbReference>
<dbReference type="GO" id="GO:0005737">
    <property type="term" value="C:cytoplasm"/>
    <property type="evidence" value="ECO:0007669"/>
    <property type="project" value="TreeGrafter"/>
</dbReference>
<dbReference type="PROSITE" id="PS00012">
    <property type="entry name" value="PHOSPHOPANTETHEINE"/>
    <property type="match status" value="2"/>
</dbReference>
<dbReference type="InterPro" id="IPR010071">
    <property type="entry name" value="AA_adenyl_dom"/>
</dbReference>
<dbReference type="InterPro" id="IPR006162">
    <property type="entry name" value="Ppantetheine_attach_site"/>
</dbReference>
<keyword evidence="3" id="KW-0436">Ligase</keyword>
<keyword evidence="6" id="KW-1185">Reference proteome</keyword>
<reference evidence="5 6" key="1">
    <citation type="submission" date="2018-08" db="EMBL/GenBank/DDBJ databases">
        <title>Aphanomyces genome sequencing and annotation.</title>
        <authorList>
            <person name="Minardi D."/>
            <person name="Oidtmann B."/>
            <person name="Van Der Giezen M."/>
            <person name="Studholme D.J."/>
        </authorList>
    </citation>
    <scope>NUCLEOTIDE SEQUENCE [LARGE SCALE GENOMIC DNA]</scope>
    <source>
        <strain evidence="5 6">NJM0002</strain>
    </source>
</reference>